<gene>
    <name evidence="2" type="ORF">JYA63_08105</name>
</gene>
<feature type="compositionally biased region" description="Basic and acidic residues" evidence="1">
    <location>
        <begin position="452"/>
        <end position="471"/>
    </location>
</feature>
<comment type="caution">
    <text evidence="2">The sequence shown here is derived from an EMBL/GenBank/DDBJ whole genome shotgun (WGS) entry which is preliminary data.</text>
</comment>
<accession>A0ABS2ZP00</accession>
<evidence type="ECO:0000313" key="3">
    <source>
        <dbReference type="Proteomes" id="UP001296923"/>
    </source>
</evidence>
<sequence>MAKREFNPKNFLAIFASLSLAALFLFFLSHLGTKVYSQFFEEDKYSEGVMLASIPLEGVVKSDAISLVNDQISKWQSEHPVYLIYNDKKVELSPEAWQFQNEESLKSITGTSSPMVVNLNEEAVTASFEQLDVSGLQELLDEEMLYAHLKKMGSTLQTTNLEVPVNEFLTTFGQAEEIVSESTIKLPNENVLLEEYVEGLEEYEIKPGEVFSLIGAIESVSLTPQDSIDLNVLASGIYTAIQKTNFTIIERHTSRELPHYASLGYEAFVKPEDMDLAFKNPNASTYKLNFVLEGSQLTTSIVGVPLPFTYTVKVDKKVYEPKTIIHFTDQLASIFSSVTVNSGSEGYLTTVYRKSFGSGGEEVASEKLAEDFYPPKHRIEERGYPIEEEETSETTPEPEYPVVPYPYPFPYPYPWNPDPANPNPYVPVLPGIPGTDPSDKPIPQMPLPGTGKGKEKETTTEPEKESYGDVQ</sequence>
<evidence type="ECO:0000256" key="1">
    <source>
        <dbReference type="SAM" id="MobiDB-lite"/>
    </source>
</evidence>
<proteinExistence type="predicted"/>
<keyword evidence="3" id="KW-1185">Reference proteome</keyword>
<name>A0ABS2ZP00_9BACL</name>
<dbReference type="InterPro" id="IPR052913">
    <property type="entry name" value="Glycopeptide_resist_protein"/>
</dbReference>
<dbReference type="RefSeq" id="WP_205725266.1">
    <property type="nucleotide sequence ID" value="NZ_JAFHKR010000038.1"/>
</dbReference>
<feature type="region of interest" description="Disordered" evidence="1">
    <location>
        <begin position="416"/>
        <end position="471"/>
    </location>
</feature>
<dbReference type="Proteomes" id="UP001296923">
    <property type="component" value="Unassembled WGS sequence"/>
</dbReference>
<organism evidence="2 3">
    <name type="scientific">Fictibacillus nanhaiensis</name>
    <dbReference type="NCBI Taxonomy" id="742169"/>
    <lineage>
        <taxon>Bacteria</taxon>
        <taxon>Bacillati</taxon>
        <taxon>Bacillota</taxon>
        <taxon>Bacilli</taxon>
        <taxon>Bacillales</taxon>
        <taxon>Fictibacillaceae</taxon>
        <taxon>Fictibacillus</taxon>
    </lineage>
</organism>
<dbReference type="EMBL" id="JAFHKR010000038">
    <property type="protein sequence ID" value="MBN3554222.1"/>
    <property type="molecule type" value="Genomic_DNA"/>
</dbReference>
<dbReference type="Pfam" id="PF04294">
    <property type="entry name" value="VanW"/>
    <property type="match status" value="1"/>
</dbReference>
<dbReference type="PANTHER" id="PTHR35788:SF1">
    <property type="entry name" value="EXPORTED PROTEIN"/>
    <property type="match status" value="1"/>
</dbReference>
<protein>
    <submittedName>
        <fullName evidence="2">VanW family protein</fullName>
    </submittedName>
</protein>
<dbReference type="PANTHER" id="PTHR35788">
    <property type="entry name" value="EXPORTED PROTEIN-RELATED"/>
    <property type="match status" value="1"/>
</dbReference>
<evidence type="ECO:0000313" key="2">
    <source>
        <dbReference type="EMBL" id="MBN3554222.1"/>
    </source>
</evidence>
<feature type="compositionally biased region" description="Pro residues" evidence="1">
    <location>
        <begin position="416"/>
        <end position="427"/>
    </location>
</feature>
<dbReference type="InterPro" id="IPR007391">
    <property type="entry name" value="Vancomycin_resist_VanW"/>
</dbReference>
<reference evidence="2 3" key="1">
    <citation type="submission" date="2021-01" db="EMBL/GenBank/DDBJ databases">
        <title>Genome Sequencing of Type Strains.</title>
        <authorList>
            <person name="Lemaire J.F."/>
            <person name="Inderbitzin P."/>
            <person name="Collins S.B."/>
            <person name="Wespe N."/>
            <person name="Knight-Connoni V."/>
        </authorList>
    </citation>
    <scope>NUCLEOTIDE SEQUENCE [LARGE SCALE GENOMIC DNA]</scope>
    <source>
        <strain evidence="2 3">DSM 23009</strain>
    </source>
</reference>